<dbReference type="AlphaFoldDB" id="A0AAV4V6W8"/>
<feature type="region of interest" description="Disordered" evidence="1">
    <location>
        <begin position="62"/>
        <end position="95"/>
    </location>
</feature>
<evidence type="ECO:0000256" key="1">
    <source>
        <dbReference type="SAM" id="MobiDB-lite"/>
    </source>
</evidence>
<dbReference type="EMBL" id="BPLQ01012408">
    <property type="protein sequence ID" value="GIY65280.1"/>
    <property type="molecule type" value="Genomic_DNA"/>
</dbReference>
<organism evidence="2 3">
    <name type="scientific">Caerostris darwini</name>
    <dbReference type="NCBI Taxonomy" id="1538125"/>
    <lineage>
        <taxon>Eukaryota</taxon>
        <taxon>Metazoa</taxon>
        <taxon>Ecdysozoa</taxon>
        <taxon>Arthropoda</taxon>
        <taxon>Chelicerata</taxon>
        <taxon>Arachnida</taxon>
        <taxon>Araneae</taxon>
        <taxon>Araneomorphae</taxon>
        <taxon>Entelegynae</taxon>
        <taxon>Araneoidea</taxon>
        <taxon>Araneidae</taxon>
        <taxon>Caerostris</taxon>
    </lineage>
</organism>
<evidence type="ECO:0000313" key="2">
    <source>
        <dbReference type="EMBL" id="GIY65280.1"/>
    </source>
</evidence>
<reference evidence="2 3" key="1">
    <citation type="submission" date="2021-06" db="EMBL/GenBank/DDBJ databases">
        <title>Caerostris darwini draft genome.</title>
        <authorList>
            <person name="Kono N."/>
            <person name="Arakawa K."/>
        </authorList>
    </citation>
    <scope>NUCLEOTIDE SEQUENCE [LARGE SCALE GENOMIC DNA]</scope>
</reference>
<protein>
    <submittedName>
        <fullName evidence="2">Uncharacterized protein</fullName>
    </submittedName>
</protein>
<feature type="compositionally biased region" description="Basic residues" evidence="1">
    <location>
        <begin position="75"/>
        <end position="95"/>
    </location>
</feature>
<accession>A0AAV4V6W8</accession>
<gene>
    <name evidence="2" type="ORF">CDAR_382001</name>
</gene>
<proteinExistence type="predicted"/>
<feature type="compositionally biased region" description="Polar residues" evidence="1">
    <location>
        <begin position="63"/>
        <end position="74"/>
    </location>
</feature>
<name>A0AAV4V6W8_9ARAC</name>
<dbReference type="Proteomes" id="UP001054837">
    <property type="component" value="Unassembled WGS sequence"/>
</dbReference>
<sequence>MLPAQRLDKLNYAFFALETLTSGAISQRREASLQLNSVVLFEVPIQELIRPRFFFFREIPEPSSQRQKSVTQIGKSKRQSPSKRKHNQVCLHSKV</sequence>
<keyword evidence="3" id="KW-1185">Reference proteome</keyword>
<evidence type="ECO:0000313" key="3">
    <source>
        <dbReference type="Proteomes" id="UP001054837"/>
    </source>
</evidence>
<comment type="caution">
    <text evidence="2">The sequence shown here is derived from an EMBL/GenBank/DDBJ whole genome shotgun (WGS) entry which is preliminary data.</text>
</comment>